<feature type="non-terminal residue" evidence="5">
    <location>
        <position position="1"/>
    </location>
</feature>
<feature type="non-terminal residue" evidence="5">
    <location>
        <position position="137"/>
    </location>
</feature>
<sequence length="137" mass="15370">QGISTFPMPAAVISVGIGDDANLITLAYVGKVCLNPPIIAISIQPKRHSYGLIENHREFVINYPTKDQLKEMDYCGTRSGRDVNKWNELNLTKEQGKFVQVPMVKEFSFNMECKVIKRIELGSHVCYLGEVLATHSD</sequence>
<comment type="cofactor">
    <cofactor evidence="1">
        <name>FMN</name>
        <dbReference type="ChEBI" id="CHEBI:58210"/>
    </cofactor>
</comment>
<dbReference type="EMBL" id="BART01038175">
    <property type="protein sequence ID" value="GAH14867.1"/>
    <property type="molecule type" value="Genomic_DNA"/>
</dbReference>
<accession>X1D3U6</accession>
<evidence type="ECO:0000259" key="4">
    <source>
        <dbReference type="SMART" id="SM00903"/>
    </source>
</evidence>
<dbReference type="GO" id="GO:0010181">
    <property type="term" value="F:FMN binding"/>
    <property type="evidence" value="ECO:0007669"/>
    <property type="project" value="InterPro"/>
</dbReference>
<dbReference type="SUPFAM" id="SSF50475">
    <property type="entry name" value="FMN-binding split barrel"/>
    <property type="match status" value="1"/>
</dbReference>
<organism evidence="5">
    <name type="scientific">marine sediment metagenome</name>
    <dbReference type="NCBI Taxonomy" id="412755"/>
    <lineage>
        <taxon>unclassified sequences</taxon>
        <taxon>metagenomes</taxon>
        <taxon>ecological metagenomes</taxon>
    </lineage>
</organism>
<dbReference type="PANTHER" id="PTHR43567:SF1">
    <property type="entry name" value="FLAVOREDOXIN"/>
    <property type="match status" value="1"/>
</dbReference>
<dbReference type="InterPro" id="IPR052174">
    <property type="entry name" value="Flavoredoxin"/>
</dbReference>
<dbReference type="SMART" id="SM00903">
    <property type="entry name" value="Flavin_Reduct"/>
    <property type="match status" value="1"/>
</dbReference>
<dbReference type="InterPro" id="IPR012349">
    <property type="entry name" value="Split_barrel_FMN-bd"/>
</dbReference>
<comment type="similarity">
    <text evidence="3">Belongs to the flavoredoxin family.</text>
</comment>
<reference evidence="5" key="1">
    <citation type="journal article" date="2014" name="Front. Microbiol.">
        <title>High frequency of phylogenetically diverse reductive dehalogenase-homologous genes in deep subseafloor sedimentary metagenomes.</title>
        <authorList>
            <person name="Kawai M."/>
            <person name="Futagami T."/>
            <person name="Toyoda A."/>
            <person name="Takaki Y."/>
            <person name="Nishi S."/>
            <person name="Hori S."/>
            <person name="Arai W."/>
            <person name="Tsubouchi T."/>
            <person name="Morono Y."/>
            <person name="Uchiyama I."/>
            <person name="Ito T."/>
            <person name="Fujiyama A."/>
            <person name="Inagaki F."/>
            <person name="Takami H."/>
        </authorList>
    </citation>
    <scope>NUCLEOTIDE SEQUENCE</scope>
    <source>
        <strain evidence="5">Expedition CK06-06</strain>
    </source>
</reference>
<dbReference type="Pfam" id="PF01613">
    <property type="entry name" value="Flavin_Reduct"/>
    <property type="match status" value="1"/>
</dbReference>
<dbReference type="Gene3D" id="2.30.110.10">
    <property type="entry name" value="Electron Transport, Fmn-binding Protein, Chain A"/>
    <property type="match status" value="1"/>
</dbReference>
<evidence type="ECO:0000256" key="3">
    <source>
        <dbReference type="ARBA" id="ARBA00038054"/>
    </source>
</evidence>
<comment type="caution">
    <text evidence="5">The sequence shown here is derived from an EMBL/GenBank/DDBJ whole genome shotgun (WGS) entry which is preliminary data.</text>
</comment>
<gene>
    <name evidence="5" type="ORF">S01H4_63463</name>
</gene>
<dbReference type="InterPro" id="IPR002563">
    <property type="entry name" value="Flavin_Rdtase-like_dom"/>
</dbReference>
<name>X1D3U6_9ZZZZ</name>
<proteinExistence type="inferred from homology"/>
<feature type="domain" description="Flavin reductase like" evidence="4">
    <location>
        <begin position="3"/>
        <end position="137"/>
    </location>
</feature>
<evidence type="ECO:0000313" key="5">
    <source>
        <dbReference type="EMBL" id="GAH14867.1"/>
    </source>
</evidence>
<protein>
    <recommendedName>
        <fullName evidence="4">Flavin reductase like domain-containing protein</fullName>
    </recommendedName>
</protein>
<dbReference type="PANTHER" id="PTHR43567">
    <property type="entry name" value="FLAVOREDOXIN-RELATED-RELATED"/>
    <property type="match status" value="1"/>
</dbReference>
<evidence type="ECO:0000256" key="2">
    <source>
        <dbReference type="ARBA" id="ARBA00022630"/>
    </source>
</evidence>
<dbReference type="AlphaFoldDB" id="X1D3U6"/>
<keyword evidence="2" id="KW-0285">Flavoprotein</keyword>
<evidence type="ECO:0000256" key="1">
    <source>
        <dbReference type="ARBA" id="ARBA00001917"/>
    </source>
</evidence>